<gene>
    <name evidence="2" type="ORF">TCMB3V08_LOCUS10472</name>
</gene>
<organism evidence="2">
    <name type="scientific">Timema californicum</name>
    <name type="common">California timema</name>
    <name type="synonym">Walking stick</name>
    <dbReference type="NCBI Taxonomy" id="61474"/>
    <lineage>
        <taxon>Eukaryota</taxon>
        <taxon>Metazoa</taxon>
        <taxon>Ecdysozoa</taxon>
        <taxon>Arthropoda</taxon>
        <taxon>Hexapoda</taxon>
        <taxon>Insecta</taxon>
        <taxon>Pterygota</taxon>
        <taxon>Neoptera</taxon>
        <taxon>Polyneoptera</taxon>
        <taxon>Phasmatodea</taxon>
        <taxon>Timematodea</taxon>
        <taxon>Timematoidea</taxon>
        <taxon>Timematidae</taxon>
        <taxon>Timema</taxon>
    </lineage>
</organism>
<sequence length="214" mass="23393">MRVEMDGTWLTGLKSRRLISALTEVEFLASLEGSFQTPEGIVLTGSLVWSVRRQAYLAGRSSKHRPTVFSLKWLRSLEELRDLTGEKAQISISSRRASCHEARFRNVINVDHKETCLSPLSCCSNQNQGKEAGGDNHVLSREGWAWPRCTRYDVIPVVTGNNGRAAFPTDTPADSAIHNGRIRSLLSKTISSSPLSGSSSPGRDSNTGLNVPGV</sequence>
<name>A0A7R9JEX0_TIMCA</name>
<evidence type="ECO:0000256" key="1">
    <source>
        <dbReference type="SAM" id="MobiDB-lite"/>
    </source>
</evidence>
<dbReference type="AlphaFoldDB" id="A0A7R9JEX0"/>
<protein>
    <submittedName>
        <fullName evidence="2">(California timema) hypothetical protein</fullName>
    </submittedName>
</protein>
<feature type="compositionally biased region" description="Low complexity" evidence="1">
    <location>
        <begin position="190"/>
        <end position="205"/>
    </location>
</feature>
<dbReference type="EMBL" id="OE186464">
    <property type="protein sequence ID" value="CAD7577931.1"/>
    <property type="molecule type" value="Genomic_DNA"/>
</dbReference>
<feature type="region of interest" description="Disordered" evidence="1">
    <location>
        <begin position="190"/>
        <end position="214"/>
    </location>
</feature>
<evidence type="ECO:0000313" key="2">
    <source>
        <dbReference type="EMBL" id="CAD7577931.1"/>
    </source>
</evidence>
<accession>A0A7R9JEX0</accession>
<reference evidence="2" key="1">
    <citation type="submission" date="2020-11" db="EMBL/GenBank/DDBJ databases">
        <authorList>
            <person name="Tran Van P."/>
        </authorList>
    </citation>
    <scope>NUCLEOTIDE SEQUENCE</scope>
</reference>
<proteinExistence type="predicted"/>